<dbReference type="SUPFAM" id="SSF57756">
    <property type="entry name" value="Retrovirus zinc finger-like domains"/>
    <property type="match status" value="1"/>
</dbReference>
<dbReference type="InterPro" id="IPR036875">
    <property type="entry name" value="Znf_CCHC_sf"/>
</dbReference>
<reference evidence="3" key="1">
    <citation type="journal article" date="2019" name="Sci. Rep.">
        <title>Draft genome of Tanacetum cinerariifolium, the natural source of mosquito coil.</title>
        <authorList>
            <person name="Yamashiro T."/>
            <person name="Shiraishi A."/>
            <person name="Satake H."/>
            <person name="Nakayama K."/>
        </authorList>
    </citation>
    <scope>NUCLEOTIDE SEQUENCE</scope>
</reference>
<keyword evidence="1" id="KW-0479">Metal-binding</keyword>
<keyword evidence="1" id="KW-0862">Zinc</keyword>
<dbReference type="GO" id="GO:0003676">
    <property type="term" value="F:nucleic acid binding"/>
    <property type="evidence" value="ECO:0007669"/>
    <property type="project" value="InterPro"/>
</dbReference>
<dbReference type="SMART" id="SM00343">
    <property type="entry name" value="ZnF_C2HC"/>
    <property type="match status" value="1"/>
</dbReference>
<accession>A0A699KJA1</accession>
<sequence length="145" mass="16229">MTIKEVKELATLLLDEIIGSDKDIDEEEAEAFNLLLARNFRKGNRFGCDNRFGYGANGFGKDRGNSFEDKGSESSKIKGACYNCGREGHFASECRKPKENKDFMGGAWSDTGDEDEHLNDATCIMEIDFKDVVFKPSSSINDKDY</sequence>
<dbReference type="EMBL" id="BKCJ010516070">
    <property type="protein sequence ID" value="GFA92874.1"/>
    <property type="molecule type" value="Genomic_DNA"/>
</dbReference>
<comment type="caution">
    <text evidence="3">The sequence shown here is derived from an EMBL/GenBank/DDBJ whole genome shotgun (WGS) entry which is preliminary data.</text>
</comment>
<proteinExistence type="predicted"/>
<dbReference type="GO" id="GO:0008270">
    <property type="term" value="F:zinc ion binding"/>
    <property type="evidence" value="ECO:0007669"/>
    <property type="project" value="UniProtKB-KW"/>
</dbReference>
<evidence type="ECO:0000313" key="3">
    <source>
        <dbReference type="EMBL" id="GFA92874.1"/>
    </source>
</evidence>
<name>A0A699KJA1_TANCI</name>
<dbReference type="Gene3D" id="4.10.60.10">
    <property type="entry name" value="Zinc finger, CCHC-type"/>
    <property type="match status" value="1"/>
</dbReference>
<evidence type="ECO:0000256" key="1">
    <source>
        <dbReference type="PROSITE-ProRule" id="PRU00047"/>
    </source>
</evidence>
<dbReference type="Pfam" id="PF00098">
    <property type="entry name" value="zf-CCHC"/>
    <property type="match status" value="1"/>
</dbReference>
<dbReference type="AlphaFoldDB" id="A0A699KJA1"/>
<gene>
    <name evidence="3" type="ORF">Tci_664846</name>
</gene>
<keyword evidence="1" id="KW-0863">Zinc-finger</keyword>
<feature type="domain" description="CCHC-type" evidence="2">
    <location>
        <begin position="81"/>
        <end position="96"/>
    </location>
</feature>
<dbReference type="PROSITE" id="PS50158">
    <property type="entry name" value="ZF_CCHC"/>
    <property type="match status" value="1"/>
</dbReference>
<dbReference type="InterPro" id="IPR001878">
    <property type="entry name" value="Znf_CCHC"/>
</dbReference>
<protein>
    <recommendedName>
        <fullName evidence="2">CCHC-type domain-containing protein</fullName>
    </recommendedName>
</protein>
<organism evidence="3">
    <name type="scientific">Tanacetum cinerariifolium</name>
    <name type="common">Dalmatian daisy</name>
    <name type="synonym">Chrysanthemum cinerariifolium</name>
    <dbReference type="NCBI Taxonomy" id="118510"/>
    <lineage>
        <taxon>Eukaryota</taxon>
        <taxon>Viridiplantae</taxon>
        <taxon>Streptophyta</taxon>
        <taxon>Embryophyta</taxon>
        <taxon>Tracheophyta</taxon>
        <taxon>Spermatophyta</taxon>
        <taxon>Magnoliopsida</taxon>
        <taxon>eudicotyledons</taxon>
        <taxon>Gunneridae</taxon>
        <taxon>Pentapetalae</taxon>
        <taxon>asterids</taxon>
        <taxon>campanulids</taxon>
        <taxon>Asterales</taxon>
        <taxon>Asteraceae</taxon>
        <taxon>Asteroideae</taxon>
        <taxon>Anthemideae</taxon>
        <taxon>Anthemidinae</taxon>
        <taxon>Tanacetum</taxon>
    </lineage>
</organism>
<evidence type="ECO:0000259" key="2">
    <source>
        <dbReference type="PROSITE" id="PS50158"/>
    </source>
</evidence>